<keyword evidence="3" id="KW-1185">Reference proteome</keyword>
<dbReference type="InterPro" id="IPR001279">
    <property type="entry name" value="Metallo-B-lactamas"/>
</dbReference>
<dbReference type="InterPro" id="IPR050114">
    <property type="entry name" value="UPF0173_UPF0282_UlaG_hydrolase"/>
</dbReference>
<protein>
    <submittedName>
        <fullName evidence="2">L-ascorbate metabolism protein UlaG (Beta-lactamase superfamily)</fullName>
    </submittedName>
</protein>
<evidence type="ECO:0000313" key="3">
    <source>
        <dbReference type="Proteomes" id="UP000585272"/>
    </source>
</evidence>
<dbReference type="InterPro" id="IPR036866">
    <property type="entry name" value="RibonucZ/Hydroxyglut_hydro"/>
</dbReference>
<name>A0A840ICP5_9ACTN</name>
<feature type="domain" description="Metallo-beta-lactamase" evidence="1">
    <location>
        <begin position="39"/>
        <end position="223"/>
    </location>
</feature>
<comment type="caution">
    <text evidence="2">The sequence shown here is derived from an EMBL/GenBank/DDBJ whole genome shotgun (WGS) entry which is preliminary data.</text>
</comment>
<gene>
    <name evidence="2" type="ORF">BDZ31_002192</name>
</gene>
<organism evidence="2 3">
    <name type="scientific">Conexibacter arvalis</name>
    <dbReference type="NCBI Taxonomy" id="912552"/>
    <lineage>
        <taxon>Bacteria</taxon>
        <taxon>Bacillati</taxon>
        <taxon>Actinomycetota</taxon>
        <taxon>Thermoleophilia</taxon>
        <taxon>Solirubrobacterales</taxon>
        <taxon>Conexibacteraceae</taxon>
        <taxon>Conexibacter</taxon>
    </lineage>
</organism>
<evidence type="ECO:0000259" key="1">
    <source>
        <dbReference type="Pfam" id="PF12706"/>
    </source>
</evidence>
<dbReference type="RefSeq" id="WP_183341910.1">
    <property type="nucleotide sequence ID" value="NZ_JACHNU010000002.1"/>
</dbReference>
<dbReference type="Gene3D" id="3.60.15.10">
    <property type="entry name" value="Ribonuclease Z/Hydroxyacylglutathione hydrolase-like"/>
    <property type="match status" value="1"/>
</dbReference>
<dbReference type="SUPFAM" id="SSF56281">
    <property type="entry name" value="Metallo-hydrolase/oxidoreductase"/>
    <property type="match status" value="1"/>
</dbReference>
<reference evidence="2 3" key="1">
    <citation type="submission" date="2020-08" db="EMBL/GenBank/DDBJ databases">
        <title>Genomic Encyclopedia of Archaeal and Bacterial Type Strains, Phase II (KMG-II): from individual species to whole genera.</title>
        <authorList>
            <person name="Goeker M."/>
        </authorList>
    </citation>
    <scope>NUCLEOTIDE SEQUENCE [LARGE SCALE GENOMIC DNA]</scope>
    <source>
        <strain evidence="2 3">DSM 23288</strain>
    </source>
</reference>
<evidence type="ECO:0000313" key="2">
    <source>
        <dbReference type="EMBL" id="MBB4662606.1"/>
    </source>
</evidence>
<dbReference type="Proteomes" id="UP000585272">
    <property type="component" value="Unassembled WGS sequence"/>
</dbReference>
<accession>A0A840ICP5</accession>
<dbReference type="Pfam" id="PF12706">
    <property type="entry name" value="Lactamase_B_2"/>
    <property type="match status" value="1"/>
</dbReference>
<dbReference type="PANTHER" id="PTHR43546:SF3">
    <property type="entry name" value="UPF0173 METAL-DEPENDENT HYDROLASE MJ1163"/>
    <property type="match status" value="1"/>
</dbReference>
<dbReference type="AlphaFoldDB" id="A0A840ICP5"/>
<dbReference type="EMBL" id="JACHNU010000002">
    <property type="protein sequence ID" value="MBB4662606.1"/>
    <property type="molecule type" value="Genomic_DNA"/>
</dbReference>
<sequence length="269" mass="28499">MLIRRLGWAGLELEADGESAVVDLFQDGAPLEPHVGAPRGPLPPPQTAGRVATALVTHLHSDHADPGAVAAALRPEDGLLLRPAPAPPGDLMENGALVVAEQRIAERGIATRALAPWESLTRGPFTFTALPAVDGFGDPQLSWAIEAGGLRILHAGDTIFHGSWWRIALRLGPFDAVFLPCNGARVSLPHRQPPSPFAAAMEPEQAAFAARVLGARLAVPIHYDTIERPPAYEQVDDPAGRFLAAAREEGVEARVVETGATIELEPAAR</sequence>
<dbReference type="PANTHER" id="PTHR43546">
    <property type="entry name" value="UPF0173 METAL-DEPENDENT HYDROLASE MJ1163-RELATED"/>
    <property type="match status" value="1"/>
</dbReference>
<proteinExistence type="predicted"/>